<dbReference type="EMBL" id="CP017258">
    <property type="protein sequence ID" value="AQW87160.1"/>
    <property type="molecule type" value="Genomic_DNA"/>
</dbReference>
<reference evidence="2" key="1">
    <citation type="submission" date="2016-09" db="EMBL/GenBank/DDBJ databases">
        <title>Comparative genomics of the Campylobacter concisus group.</title>
        <authorList>
            <person name="Miller W.G."/>
            <person name="Yee E."/>
            <person name="Chapman M.H."/>
            <person name="Huynh S."/>
            <person name="Bono J.L."/>
            <person name="On S.L.W."/>
            <person name="StLeger J."/>
            <person name="Foster G."/>
            <person name="Parker C.T."/>
        </authorList>
    </citation>
    <scope>NUCLEOTIDE SEQUENCE [LARGE SCALE GENOMIC DNA]</scope>
    <source>
        <strain evidence="2">RM18021</strain>
    </source>
</reference>
<organism evidence="1 2">
    <name type="scientific">Campylobacter pinnipediorum subsp. caledonicus</name>
    <dbReference type="NCBI Taxonomy" id="1874362"/>
    <lineage>
        <taxon>Bacteria</taxon>
        <taxon>Pseudomonadati</taxon>
        <taxon>Campylobacterota</taxon>
        <taxon>Epsilonproteobacteria</taxon>
        <taxon>Campylobacterales</taxon>
        <taxon>Campylobacteraceae</taxon>
        <taxon>Campylobacter</taxon>
    </lineage>
</organism>
<keyword evidence="2" id="KW-1185">Reference proteome</keyword>
<gene>
    <name evidence="1" type="ORF">CPIN18021_0313</name>
</gene>
<evidence type="ECO:0000313" key="1">
    <source>
        <dbReference type="EMBL" id="AQW87160.1"/>
    </source>
</evidence>
<accession>A0A1S6U664</accession>
<sequence>MPVYKVTQQQGNRVITSTYEAKSSTSLLQFLQEVSTAKVKYIYRVEYEDEETTPPNDDFNYHKQFKAFAKNSNNASKQVLIHNVKTTKNEQELTNAIITHLSVGEQAIKSVACSLFMH</sequence>
<dbReference type="GeneID" id="56565921"/>
<proteinExistence type="predicted"/>
<evidence type="ECO:0000313" key="2">
    <source>
        <dbReference type="Proteomes" id="UP000190868"/>
    </source>
</evidence>
<dbReference type="AlphaFoldDB" id="A0A1S6U664"/>
<dbReference type="Proteomes" id="UP000190868">
    <property type="component" value="Chromosome"/>
</dbReference>
<dbReference type="KEGG" id="cpin:CPIN18020_0281"/>
<name>A0A1S6U664_9BACT</name>
<dbReference type="RefSeq" id="WP_078422842.1">
    <property type="nucleotide sequence ID" value="NZ_CP017018.1"/>
</dbReference>
<protein>
    <submittedName>
        <fullName evidence="1">Uncharacterized protein</fullName>
    </submittedName>
</protein>